<keyword evidence="3" id="KW-1185">Reference proteome</keyword>
<evidence type="ECO:0000259" key="1">
    <source>
        <dbReference type="Pfam" id="PF00144"/>
    </source>
</evidence>
<dbReference type="PANTHER" id="PTHR43283:SF7">
    <property type="entry name" value="BETA-LACTAMASE-RELATED DOMAIN-CONTAINING PROTEIN"/>
    <property type="match status" value="1"/>
</dbReference>
<feature type="domain" description="Beta-lactamase-related" evidence="1">
    <location>
        <begin position="79"/>
        <end position="350"/>
    </location>
</feature>
<dbReference type="PANTHER" id="PTHR43283">
    <property type="entry name" value="BETA-LACTAMASE-RELATED"/>
    <property type="match status" value="1"/>
</dbReference>
<evidence type="ECO:0000313" key="3">
    <source>
        <dbReference type="Proteomes" id="UP000427769"/>
    </source>
</evidence>
<dbReference type="InterPro" id="IPR012338">
    <property type="entry name" value="Beta-lactam/transpept-like"/>
</dbReference>
<evidence type="ECO:0000313" key="2">
    <source>
        <dbReference type="EMBL" id="BBO79063.1"/>
    </source>
</evidence>
<name>A0A5K7ZHC1_9BACT</name>
<reference evidence="2 3" key="1">
    <citation type="submission" date="2019-11" db="EMBL/GenBank/DDBJ databases">
        <title>Comparative genomics of hydrocarbon-degrading Desulfosarcina strains.</title>
        <authorList>
            <person name="Watanabe M."/>
            <person name="Kojima H."/>
            <person name="Fukui M."/>
        </authorList>
    </citation>
    <scope>NUCLEOTIDE SEQUENCE [LARGE SCALE GENOMIC DNA]</scope>
    <source>
        <strain evidence="2 3">PP31</strain>
    </source>
</reference>
<dbReference type="EMBL" id="AP021875">
    <property type="protein sequence ID" value="BBO79063.1"/>
    <property type="molecule type" value="Genomic_DNA"/>
</dbReference>
<sequence>MPPGWFIGLILTLALNACAFSRPIPVEKQDIDPSYRYEVPQVDRDGWKTQSLEAAGIRQQPLAALASRIRDKTFPRVYSVLIVKDGKLVFEEYFNSHHRYQFYEMHSVSKSVTSILVGIAVDQGLIGVDDPVHTYFDDYRGIEWIDKPYPITIGNLLTMAHGTDWDERSRPLSDPKNSIRAMTDGDDWLPFILNHQLVEPPGTRFNYAGGMTVLLGEIVSRASGMDLGEFAERYLFHPMGIYIEGWHRSPLGVVNCQGGLYLRPRDMAKIGQLMLDKGVWQDDRVVSEEWVKASLTKRVTAEYGWGYGYQWRLGQAVIDDQLVDLFFASGRGGQHIFVVPELRLVAVFTAQPIDNSGGHNRNFIMMEDYVLPAVTGLATPKPFSMQSGQLSRYAGRYRHLETGEEATVTLGAAGINVWPAFWWRIPASPIGPNRFIGYSGRTGHLYFKFLSDQAKQPERFEARFLFGKRVYERIQPP</sequence>
<gene>
    <name evidence="2" type="ORF">DSCW_64800</name>
</gene>
<dbReference type="Proteomes" id="UP000427769">
    <property type="component" value="Chromosome"/>
</dbReference>
<dbReference type="InterPro" id="IPR050789">
    <property type="entry name" value="Diverse_Enzym_Activities"/>
</dbReference>
<dbReference type="AlphaFoldDB" id="A0A5K7ZHC1"/>
<dbReference type="SUPFAM" id="SSF56601">
    <property type="entry name" value="beta-lactamase/transpeptidase-like"/>
    <property type="match status" value="1"/>
</dbReference>
<proteinExistence type="predicted"/>
<dbReference type="InterPro" id="IPR001466">
    <property type="entry name" value="Beta-lactam-related"/>
</dbReference>
<accession>A0A5K7ZHC1</accession>
<dbReference type="Pfam" id="PF00144">
    <property type="entry name" value="Beta-lactamase"/>
    <property type="match status" value="1"/>
</dbReference>
<dbReference type="Gene3D" id="3.40.710.10">
    <property type="entry name" value="DD-peptidase/beta-lactamase superfamily"/>
    <property type="match status" value="1"/>
</dbReference>
<organism evidence="2 3">
    <name type="scientific">Desulfosarcina widdelii</name>
    <dbReference type="NCBI Taxonomy" id="947919"/>
    <lineage>
        <taxon>Bacteria</taxon>
        <taxon>Pseudomonadati</taxon>
        <taxon>Thermodesulfobacteriota</taxon>
        <taxon>Desulfobacteria</taxon>
        <taxon>Desulfobacterales</taxon>
        <taxon>Desulfosarcinaceae</taxon>
        <taxon>Desulfosarcina</taxon>
    </lineage>
</organism>
<protein>
    <recommendedName>
        <fullName evidence="1">Beta-lactamase-related domain-containing protein</fullName>
    </recommendedName>
</protein>
<dbReference type="KEGG" id="dwd:DSCW_64800"/>